<evidence type="ECO:0000256" key="1">
    <source>
        <dbReference type="ARBA" id="ARBA00004196"/>
    </source>
</evidence>
<dbReference type="Gene3D" id="3.40.30.10">
    <property type="entry name" value="Glutaredoxin"/>
    <property type="match status" value="1"/>
</dbReference>
<evidence type="ECO:0000259" key="6">
    <source>
        <dbReference type="PROSITE" id="PS51352"/>
    </source>
</evidence>
<dbReference type="SUPFAM" id="SSF52833">
    <property type="entry name" value="Thioredoxin-like"/>
    <property type="match status" value="1"/>
</dbReference>
<comment type="caution">
    <text evidence="7">The sequence shown here is derived from an EMBL/GenBank/DDBJ whole genome shotgun (WGS) entry which is preliminary data.</text>
</comment>
<keyword evidence="8" id="KW-1185">Reference proteome</keyword>
<keyword evidence="4" id="KW-0676">Redox-active center</keyword>
<dbReference type="GO" id="GO:0016853">
    <property type="term" value="F:isomerase activity"/>
    <property type="evidence" value="ECO:0007669"/>
    <property type="project" value="UniProtKB-KW"/>
</dbReference>
<feature type="signal peptide" evidence="5">
    <location>
        <begin position="1"/>
        <end position="25"/>
    </location>
</feature>
<evidence type="ECO:0000256" key="2">
    <source>
        <dbReference type="ARBA" id="ARBA00022748"/>
    </source>
</evidence>
<dbReference type="PROSITE" id="PS51352">
    <property type="entry name" value="THIOREDOXIN_2"/>
    <property type="match status" value="1"/>
</dbReference>
<dbReference type="PANTHER" id="PTHR42852">
    <property type="entry name" value="THIOL:DISULFIDE INTERCHANGE PROTEIN DSBE"/>
    <property type="match status" value="1"/>
</dbReference>
<dbReference type="Proteomes" id="UP001244640">
    <property type="component" value="Unassembled WGS sequence"/>
</dbReference>
<gene>
    <name evidence="7" type="ORF">QE382_002350</name>
</gene>
<dbReference type="InterPro" id="IPR036249">
    <property type="entry name" value="Thioredoxin-like_sf"/>
</dbReference>
<keyword evidence="5" id="KW-0732">Signal</keyword>
<feature type="chain" id="PRO_5045527979" evidence="5">
    <location>
        <begin position="26"/>
        <end position="454"/>
    </location>
</feature>
<proteinExistence type="predicted"/>
<protein>
    <submittedName>
        <fullName evidence="7">Thiol-disulfide isomerase/thioredoxin</fullName>
    </submittedName>
</protein>
<dbReference type="PROSITE" id="PS00194">
    <property type="entry name" value="THIOREDOXIN_1"/>
    <property type="match status" value="1"/>
</dbReference>
<dbReference type="InterPro" id="IPR013766">
    <property type="entry name" value="Thioredoxin_domain"/>
</dbReference>
<keyword evidence="7" id="KW-0413">Isomerase</keyword>
<dbReference type="EMBL" id="JAUTBA010000001">
    <property type="protein sequence ID" value="MDQ1150366.1"/>
    <property type="molecule type" value="Genomic_DNA"/>
</dbReference>
<comment type="subcellular location">
    <subcellularLocation>
        <location evidence="1">Cell envelope</location>
    </subcellularLocation>
</comment>
<dbReference type="Pfam" id="PF08534">
    <property type="entry name" value="Redoxin"/>
    <property type="match status" value="1"/>
</dbReference>
<name>A0ABU0U5Y2_9SPHI</name>
<evidence type="ECO:0000313" key="7">
    <source>
        <dbReference type="EMBL" id="MDQ1150366.1"/>
    </source>
</evidence>
<dbReference type="InterPro" id="IPR017937">
    <property type="entry name" value="Thioredoxin_CS"/>
</dbReference>
<dbReference type="CDD" id="cd02966">
    <property type="entry name" value="TlpA_like_family"/>
    <property type="match status" value="1"/>
</dbReference>
<keyword evidence="3" id="KW-1015">Disulfide bond</keyword>
<sequence>MNKQINKMRNIVMLMLGVTFSTSLAAQTTIRGKFSKILPNGVDVDRVFFSKPDDGGPIVVEEILKSKSDQTFQATLKPADLNVIRYIGVFDEQYPVYIRPGEKLSIEAGDGKISYSGNVSKENQVFAAWYKLIAPLRNYGYTKKGYTLPTDRYVSLLDSLEKPVQDFVKNIRTGNDSFDKQVKYLLPYSYKFDLLMPLATGLSFRSKNEYPVQVAKLIEEEKFADANLWSLPLAYNYMSNFSFVKYILYNNKQGIAGEMLVPEIADDQLRAKFILAHAQRGVTQSLVKFLEGNRKYMRDDAQKKELALLLRRANLQIAGGSWIDFSYPDVNGKMHSLSENLGKVVLLDLWATWCAPCLAEIPALEKLEKELEGKDVVFISLSLDTDKAKWQNMVKQKQLSGVQLFSNSEPRFMQDYEVTEIPRYIVFDKNGKTVNFNAPRPSDPKLKTLIESNL</sequence>
<evidence type="ECO:0000256" key="5">
    <source>
        <dbReference type="SAM" id="SignalP"/>
    </source>
</evidence>
<reference evidence="7 8" key="1">
    <citation type="submission" date="2023-07" db="EMBL/GenBank/DDBJ databases">
        <title>Functional and genomic diversity of the sorghum phyllosphere microbiome.</title>
        <authorList>
            <person name="Shade A."/>
        </authorList>
    </citation>
    <scope>NUCLEOTIDE SEQUENCE [LARGE SCALE GENOMIC DNA]</scope>
    <source>
        <strain evidence="7 8">SORGH_AS_0892</strain>
    </source>
</reference>
<organism evidence="7 8">
    <name type="scientific">Sphingobacterium zeae</name>
    <dbReference type="NCBI Taxonomy" id="1776859"/>
    <lineage>
        <taxon>Bacteria</taxon>
        <taxon>Pseudomonadati</taxon>
        <taxon>Bacteroidota</taxon>
        <taxon>Sphingobacteriia</taxon>
        <taxon>Sphingobacteriales</taxon>
        <taxon>Sphingobacteriaceae</taxon>
        <taxon>Sphingobacterium</taxon>
    </lineage>
</organism>
<dbReference type="InterPro" id="IPR050553">
    <property type="entry name" value="Thioredoxin_ResA/DsbE_sf"/>
</dbReference>
<dbReference type="PANTHER" id="PTHR42852:SF6">
    <property type="entry name" value="THIOL:DISULFIDE INTERCHANGE PROTEIN DSBE"/>
    <property type="match status" value="1"/>
</dbReference>
<evidence type="ECO:0000256" key="3">
    <source>
        <dbReference type="ARBA" id="ARBA00023157"/>
    </source>
</evidence>
<evidence type="ECO:0000313" key="8">
    <source>
        <dbReference type="Proteomes" id="UP001244640"/>
    </source>
</evidence>
<keyword evidence="2" id="KW-0201">Cytochrome c-type biogenesis</keyword>
<accession>A0ABU0U5Y2</accession>
<dbReference type="InterPro" id="IPR013740">
    <property type="entry name" value="Redoxin"/>
</dbReference>
<evidence type="ECO:0000256" key="4">
    <source>
        <dbReference type="ARBA" id="ARBA00023284"/>
    </source>
</evidence>
<feature type="domain" description="Thioredoxin" evidence="6">
    <location>
        <begin position="316"/>
        <end position="454"/>
    </location>
</feature>